<dbReference type="InterPro" id="IPR013328">
    <property type="entry name" value="6PGD_dom2"/>
</dbReference>
<evidence type="ECO:0000256" key="4">
    <source>
        <dbReference type="ARBA" id="ARBA00023002"/>
    </source>
</evidence>
<organism evidence="10">
    <name type="scientific">Agromyces sp. G08B096</name>
    <dbReference type="NCBI Taxonomy" id="3156399"/>
    <lineage>
        <taxon>Bacteria</taxon>
        <taxon>Bacillati</taxon>
        <taxon>Actinomycetota</taxon>
        <taxon>Actinomycetes</taxon>
        <taxon>Micrococcales</taxon>
        <taxon>Microbacteriaceae</taxon>
        <taxon>Agromyces</taxon>
    </lineage>
</organism>
<dbReference type="PANTHER" id="PTHR30524:SF0">
    <property type="entry name" value="ALTRONATE OXIDOREDUCTASE-RELATED"/>
    <property type="match status" value="1"/>
</dbReference>
<dbReference type="Pfam" id="PF08125">
    <property type="entry name" value="Mannitol_dh_C"/>
    <property type="match status" value="1"/>
</dbReference>
<dbReference type="RefSeq" id="WP_350349174.1">
    <property type="nucleotide sequence ID" value="NZ_CP158374.1"/>
</dbReference>
<dbReference type="GO" id="GO:0008926">
    <property type="term" value="F:mannitol-1-phosphate 5-dehydrogenase activity"/>
    <property type="evidence" value="ECO:0007669"/>
    <property type="project" value="UniProtKB-UniRule"/>
</dbReference>
<dbReference type="AlphaFoldDB" id="A0AAU7W9N2"/>
<name>A0AAU7W9N2_9MICO</name>
<dbReference type="Gene3D" id="3.40.50.720">
    <property type="entry name" value="NAD(P)-binding Rossmann-like Domain"/>
    <property type="match status" value="1"/>
</dbReference>
<evidence type="ECO:0000313" key="10">
    <source>
        <dbReference type="EMBL" id="XBX83167.1"/>
    </source>
</evidence>
<accession>A0AAU7W9N2</accession>
<dbReference type="SUPFAM" id="SSF51735">
    <property type="entry name" value="NAD(P)-binding Rossmann-fold domains"/>
    <property type="match status" value="1"/>
</dbReference>
<evidence type="ECO:0000259" key="8">
    <source>
        <dbReference type="Pfam" id="PF01232"/>
    </source>
</evidence>
<dbReference type="EMBL" id="CP158374">
    <property type="protein sequence ID" value="XBX83167.1"/>
    <property type="molecule type" value="Genomic_DNA"/>
</dbReference>
<evidence type="ECO:0000256" key="2">
    <source>
        <dbReference type="ARBA" id="ARBA00012939"/>
    </source>
</evidence>
<dbReference type="HAMAP" id="MF_00196">
    <property type="entry name" value="Mannitol_dehydrog"/>
    <property type="match status" value="1"/>
</dbReference>
<dbReference type="PANTHER" id="PTHR30524">
    <property type="entry name" value="MANNITOL-1-PHOSPHATE 5-DEHYDROGENASE"/>
    <property type="match status" value="1"/>
</dbReference>
<evidence type="ECO:0000256" key="3">
    <source>
        <dbReference type="ARBA" id="ARBA00016219"/>
    </source>
</evidence>
<protein>
    <recommendedName>
        <fullName evidence="3 7">Mannitol-1-phosphate 5-dehydrogenase</fullName>
        <ecNumber evidence="2 7">1.1.1.17</ecNumber>
    </recommendedName>
</protein>
<feature type="domain" description="Mannitol dehydrogenase C-terminal" evidence="9">
    <location>
        <begin position="203"/>
        <end position="343"/>
    </location>
</feature>
<comment type="similarity">
    <text evidence="1 7">Belongs to the mannitol dehydrogenase family.</text>
</comment>
<dbReference type="Pfam" id="PF01232">
    <property type="entry name" value="Mannitol_dh"/>
    <property type="match status" value="1"/>
</dbReference>
<dbReference type="InterPro" id="IPR000669">
    <property type="entry name" value="Mannitol_DH"/>
</dbReference>
<evidence type="ECO:0000256" key="1">
    <source>
        <dbReference type="ARBA" id="ARBA00006541"/>
    </source>
</evidence>
<evidence type="ECO:0000256" key="6">
    <source>
        <dbReference type="ARBA" id="ARBA00048615"/>
    </source>
</evidence>
<feature type="domain" description="Mannitol dehydrogenase N-terminal" evidence="8">
    <location>
        <begin position="2"/>
        <end position="193"/>
    </location>
</feature>
<dbReference type="EC" id="1.1.1.17" evidence="2 7"/>
<evidence type="ECO:0000256" key="7">
    <source>
        <dbReference type="HAMAP-Rule" id="MF_00196"/>
    </source>
</evidence>
<dbReference type="NCBIfam" id="NF002652">
    <property type="entry name" value="PRK02318.2-5"/>
    <property type="match status" value="1"/>
</dbReference>
<evidence type="ECO:0000259" key="9">
    <source>
        <dbReference type="Pfam" id="PF08125"/>
    </source>
</evidence>
<proteinExistence type="inferred from homology"/>
<reference evidence="10" key="1">
    <citation type="submission" date="2024-05" db="EMBL/GenBank/DDBJ databases">
        <authorList>
            <person name="Yu L."/>
        </authorList>
    </citation>
    <scope>NUCLEOTIDE SEQUENCE</scope>
    <source>
        <strain evidence="10">G08B096</strain>
    </source>
</reference>
<dbReference type="InterPro" id="IPR013118">
    <property type="entry name" value="Mannitol_DH_C"/>
</dbReference>
<comment type="catalytic activity">
    <reaction evidence="6 7">
        <text>D-mannitol 1-phosphate + NAD(+) = beta-D-fructose 6-phosphate + NADH + H(+)</text>
        <dbReference type="Rhea" id="RHEA:19661"/>
        <dbReference type="ChEBI" id="CHEBI:15378"/>
        <dbReference type="ChEBI" id="CHEBI:57540"/>
        <dbReference type="ChEBI" id="CHEBI:57634"/>
        <dbReference type="ChEBI" id="CHEBI:57945"/>
        <dbReference type="ChEBI" id="CHEBI:61381"/>
        <dbReference type="EC" id="1.1.1.17"/>
    </reaction>
</comment>
<feature type="binding site" evidence="7">
    <location>
        <begin position="3"/>
        <end position="14"/>
    </location>
    <ligand>
        <name>NAD(+)</name>
        <dbReference type="ChEBI" id="CHEBI:57540"/>
    </ligand>
</feature>
<sequence length="392" mass="42247">MLAVHFGAGNIGRGFVGLLLHESGYDVVFADVDRALIDRLEASDSYTVHEVGPGARDHRVDRFRAIDSATDAPALVAALAAADVVTTAVGPRVLRFIAPHVLEGLRERAADVPPVAVMACENAINATDLLRDEIAALTTPDEWAELSRRAVFANTAVDRIVPGQPADAGLDVTVETFFEWAIERPPFGDAPPPIAAAHFVDELAPYIERKLFTVNTGHASIAYAGFAAGHHRLSDALADPAVRAMVECVLAETSSLIVAERGFSAEEQNAYRARILERFANPELPDTVERVGRQPLRKLSRKERFIEPAARLAARGEPVDGLLEAVGAALRFDVPDDPESTELRHLLASLSPEEFVREVTAIEAEHPLFARLVAVVADAQSEAIGDSATDRL</sequence>
<keyword evidence="5 7" id="KW-0520">NAD</keyword>
<gene>
    <name evidence="7" type="primary">mtlD</name>
    <name evidence="10" type="ORF">ABIQ69_04380</name>
</gene>
<dbReference type="GO" id="GO:0005829">
    <property type="term" value="C:cytosol"/>
    <property type="evidence" value="ECO:0007669"/>
    <property type="project" value="TreeGrafter"/>
</dbReference>
<dbReference type="GO" id="GO:0019592">
    <property type="term" value="P:mannitol catabolic process"/>
    <property type="evidence" value="ECO:0007669"/>
    <property type="project" value="TreeGrafter"/>
</dbReference>
<evidence type="ECO:0000256" key="5">
    <source>
        <dbReference type="ARBA" id="ARBA00023027"/>
    </source>
</evidence>
<dbReference type="InterPro" id="IPR013131">
    <property type="entry name" value="Mannitol_DH_N"/>
</dbReference>
<keyword evidence="4 7" id="KW-0560">Oxidoreductase</keyword>
<dbReference type="InterPro" id="IPR036291">
    <property type="entry name" value="NAD(P)-bd_dom_sf"/>
</dbReference>
<dbReference type="SUPFAM" id="SSF48179">
    <property type="entry name" value="6-phosphogluconate dehydrogenase C-terminal domain-like"/>
    <property type="match status" value="1"/>
</dbReference>
<dbReference type="InterPro" id="IPR008927">
    <property type="entry name" value="6-PGluconate_DH-like_C_sf"/>
</dbReference>
<dbReference type="PRINTS" id="PR00084">
    <property type="entry name" value="MTLDHDRGNASE"/>
</dbReference>
<dbReference type="InterPro" id="IPR023028">
    <property type="entry name" value="Mannitol_1_phos_5_DH"/>
</dbReference>
<dbReference type="Gene3D" id="1.10.1040.10">
    <property type="entry name" value="N-(1-d-carboxylethyl)-l-norvaline Dehydrogenase, domain 2"/>
    <property type="match status" value="1"/>
</dbReference>